<dbReference type="SUPFAM" id="SSF56801">
    <property type="entry name" value="Acetyl-CoA synthetase-like"/>
    <property type="match status" value="1"/>
</dbReference>
<sequence length="503" mass="54313">MTNLATVLDAAAERFGDREFLVAGDRRLSFAEVARRAAALARQLVNSGVAPGDAVALSCPNVPEFTIAYFAILRAGAVVVPLNVMLRPREIAYHLDDSDAVAHLVHDDPGLLAAAREAGGRIRTLGVDDAGRTTWCGEPLADPVHVGTVARDDEDTAVVIYTSGTTGQPKGAELTHRNLLLNARAAGAVYELDPARPDIHLLVAPLFHSLGQTCVQNASTVFGCTVVMTGRFDAAEALRTMIDERVTIFAGVPTMFWGLLRAFDGVPDAQRLHGQLRVAASGGSALPIEIHQEFWERFGTAVLEGYGLTETSPMAAHTRFGEPVRAGSVGRPVEGVEMALIAGDWTPLPDDPEAVGEIVIRGHNVMKGYYERPEATAEVIRDGWLRTGDLARKDADGFFHIVGRSKELIIRGGYNVYPREIEEVFMEHPAVSLVAVIGVPHESHGQEVKAVVVPAEGHGSLRPDDLVAWGRRQLAAYKYPRIVELRTALPMTSTGKILKRELS</sequence>
<dbReference type="InterPro" id="IPR000873">
    <property type="entry name" value="AMP-dep_synth/lig_dom"/>
</dbReference>
<keyword evidence="4" id="KW-1185">Reference proteome</keyword>
<dbReference type="CDD" id="cd05936">
    <property type="entry name" value="FC-FACS_FadD_like"/>
    <property type="match status" value="1"/>
</dbReference>
<dbReference type="EMBL" id="BAAAHP010000130">
    <property type="protein sequence ID" value="GAA0946377.1"/>
    <property type="molecule type" value="Genomic_DNA"/>
</dbReference>
<comment type="caution">
    <text evidence="3">The sequence shown here is derived from an EMBL/GenBank/DDBJ whole genome shotgun (WGS) entry which is preliminary data.</text>
</comment>
<accession>A0ABN1QR80</accession>
<evidence type="ECO:0000259" key="1">
    <source>
        <dbReference type="Pfam" id="PF00501"/>
    </source>
</evidence>
<dbReference type="Pfam" id="PF13193">
    <property type="entry name" value="AMP-binding_C"/>
    <property type="match status" value="1"/>
</dbReference>
<dbReference type="Gene3D" id="3.30.300.30">
    <property type="match status" value="1"/>
</dbReference>
<dbReference type="Gene3D" id="3.40.50.12780">
    <property type="entry name" value="N-terminal domain of ligase-like"/>
    <property type="match status" value="1"/>
</dbReference>
<dbReference type="Proteomes" id="UP001499967">
    <property type="component" value="Unassembled WGS sequence"/>
</dbReference>
<dbReference type="Pfam" id="PF00501">
    <property type="entry name" value="AMP-binding"/>
    <property type="match status" value="1"/>
</dbReference>
<organism evidence="3 4">
    <name type="scientific">Pseudonocardia zijingensis</name>
    <dbReference type="NCBI Taxonomy" id="153376"/>
    <lineage>
        <taxon>Bacteria</taxon>
        <taxon>Bacillati</taxon>
        <taxon>Actinomycetota</taxon>
        <taxon>Actinomycetes</taxon>
        <taxon>Pseudonocardiales</taxon>
        <taxon>Pseudonocardiaceae</taxon>
        <taxon>Pseudonocardia</taxon>
    </lineage>
</organism>
<keyword evidence="3" id="KW-0436">Ligase</keyword>
<dbReference type="InterPro" id="IPR050237">
    <property type="entry name" value="ATP-dep_AMP-bd_enzyme"/>
</dbReference>
<feature type="domain" description="AMP-binding enzyme C-terminal" evidence="2">
    <location>
        <begin position="420"/>
        <end position="496"/>
    </location>
</feature>
<dbReference type="PANTHER" id="PTHR43767">
    <property type="entry name" value="LONG-CHAIN-FATTY-ACID--COA LIGASE"/>
    <property type="match status" value="1"/>
</dbReference>
<dbReference type="RefSeq" id="WP_343943468.1">
    <property type="nucleotide sequence ID" value="NZ_BAAAHP010000130.1"/>
</dbReference>
<dbReference type="PROSITE" id="PS00455">
    <property type="entry name" value="AMP_BINDING"/>
    <property type="match status" value="1"/>
</dbReference>
<dbReference type="InterPro" id="IPR045851">
    <property type="entry name" value="AMP-bd_C_sf"/>
</dbReference>
<dbReference type="PANTHER" id="PTHR43767:SF12">
    <property type="entry name" value="AMP-DEPENDENT SYNTHETASE AND LIGASE"/>
    <property type="match status" value="1"/>
</dbReference>
<protein>
    <submittedName>
        <fullName evidence="3">Long-chain fatty acid--CoA ligase</fullName>
    </submittedName>
</protein>
<proteinExistence type="predicted"/>
<feature type="domain" description="AMP-dependent synthetase/ligase" evidence="1">
    <location>
        <begin position="9"/>
        <end position="370"/>
    </location>
</feature>
<dbReference type="InterPro" id="IPR020845">
    <property type="entry name" value="AMP-binding_CS"/>
</dbReference>
<reference evidence="3 4" key="1">
    <citation type="journal article" date="2019" name="Int. J. Syst. Evol. Microbiol.">
        <title>The Global Catalogue of Microorganisms (GCM) 10K type strain sequencing project: providing services to taxonomists for standard genome sequencing and annotation.</title>
        <authorList>
            <consortium name="The Broad Institute Genomics Platform"/>
            <consortium name="The Broad Institute Genome Sequencing Center for Infectious Disease"/>
            <person name="Wu L."/>
            <person name="Ma J."/>
        </authorList>
    </citation>
    <scope>NUCLEOTIDE SEQUENCE [LARGE SCALE GENOMIC DNA]</scope>
    <source>
        <strain evidence="3 4">JCM 11117</strain>
    </source>
</reference>
<name>A0ABN1QR80_9PSEU</name>
<gene>
    <name evidence="3" type="ORF">GCM10009559_44830</name>
</gene>
<evidence type="ECO:0000313" key="3">
    <source>
        <dbReference type="EMBL" id="GAA0946377.1"/>
    </source>
</evidence>
<dbReference type="InterPro" id="IPR025110">
    <property type="entry name" value="AMP-bd_C"/>
</dbReference>
<evidence type="ECO:0000313" key="4">
    <source>
        <dbReference type="Proteomes" id="UP001499967"/>
    </source>
</evidence>
<dbReference type="InterPro" id="IPR042099">
    <property type="entry name" value="ANL_N_sf"/>
</dbReference>
<dbReference type="GO" id="GO:0016874">
    <property type="term" value="F:ligase activity"/>
    <property type="evidence" value="ECO:0007669"/>
    <property type="project" value="UniProtKB-KW"/>
</dbReference>
<evidence type="ECO:0000259" key="2">
    <source>
        <dbReference type="Pfam" id="PF13193"/>
    </source>
</evidence>